<dbReference type="Pfam" id="PF05991">
    <property type="entry name" value="NYN_YacP"/>
    <property type="match status" value="1"/>
</dbReference>
<dbReference type="Proteomes" id="UP000317835">
    <property type="component" value="Chromosome"/>
</dbReference>
<name>A0A518GZD3_9BACT</name>
<dbReference type="OrthoDB" id="3404294at2"/>
<dbReference type="KEGG" id="tpla:ElP_18380"/>
<dbReference type="RefSeq" id="WP_145268486.1">
    <property type="nucleotide sequence ID" value="NZ_CP036426.1"/>
</dbReference>
<accession>A0A518GZD3</accession>
<organism evidence="1 2">
    <name type="scientific">Tautonia plasticadhaerens</name>
    <dbReference type="NCBI Taxonomy" id="2527974"/>
    <lineage>
        <taxon>Bacteria</taxon>
        <taxon>Pseudomonadati</taxon>
        <taxon>Planctomycetota</taxon>
        <taxon>Planctomycetia</taxon>
        <taxon>Isosphaerales</taxon>
        <taxon>Isosphaeraceae</taxon>
        <taxon>Tautonia</taxon>
    </lineage>
</organism>
<gene>
    <name evidence="1" type="ORF">ElP_18380</name>
</gene>
<evidence type="ECO:0000313" key="2">
    <source>
        <dbReference type="Proteomes" id="UP000317835"/>
    </source>
</evidence>
<keyword evidence="2" id="KW-1185">Reference proteome</keyword>
<evidence type="ECO:0000313" key="1">
    <source>
        <dbReference type="EMBL" id="QDV33957.1"/>
    </source>
</evidence>
<sequence>MNDPSPGPARLIVDAMNVIGSRPTGWWRDRDAAKLGLVGRLRGLAPEVPESIVVVIDGRPLPDLPEGEQGGVTVLYASRRGPDAADDRIVEIVARGPGDAVVATSDRDLSRRVRDLGAEVRGASWLLSRLDRLDRAGEGGE</sequence>
<dbReference type="InterPro" id="IPR010298">
    <property type="entry name" value="YacP-like"/>
</dbReference>
<reference evidence="1 2" key="1">
    <citation type="submission" date="2019-02" db="EMBL/GenBank/DDBJ databases">
        <title>Deep-cultivation of Planctomycetes and their phenomic and genomic characterization uncovers novel biology.</title>
        <authorList>
            <person name="Wiegand S."/>
            <person name="Jogler M."/>
            <person name="Boedeker C."/>
            <person name="Pinto D."/>
            <person name="Vollmers J."/>
            <person name="Rivas-Marin E."/>
            <person name="Kohn T."/>
            <person name="Peeters S.H."/>
            <person name="Heuer A."/>
            <person name="Rast P."/>
            <person name="Oberbeckmann S."/>
            <person name="Bunk B."/>
            <person name="Jeske O."/>
            <person name="Meyerdierks A."/>
            <person name="Storesund J.E."/>
            <person name="Kallscheuer N."/>
            <person name="Luecker S."/>
            <person name="Lage O.M."/>
            <person name="Pohl T."/>
            <person name="Merkel B.J."/>
            <person name="Hornburger P."/>
            <person name="Mueller R.-W."/>
            <person name="Bruemmer F."/>
            <person name="Labrenz M."/>
            <person name="Spormann A.M."/>
            <person name="Op den Camp H."/>
            <person name="Overmann J."/>
            <person name="Amann R."/>
            <person name="Jetten M.S.M."/>
            <person name="Mascher T."/>
            <person name="Medema M.H."/>
            <person name="Devos D.P."/>
            <person name="Kaster A.-K."/>
            <person name="Ovreas L."/>
            <person name="Rohde M."/>
            <person name="Galperin M.Y."/>
            <person name="Jogler C."/>
        </authorList>
    </citation>
    <scope>NUCLEOTIDE SEQUENCE [LARGE SCALE GENOMIC DNA]</scope>
    <source>
        <strain evidence="1 2">ElP</strain>
    </source>
</reference>
<dbReference type="AlphaFoldDB" id="A0A518GZD3"/>
<protein>
    <submittedName>
        <fullName evidence="1">YacP-like NYN domain protein</fullName>
    </submittedName>
</protein>
<proteinExistence type="predicted"/>
<dbReference type="EMBL" id="CP036426">
    <property type="protein sequence ID" value="QDV33957.1"/>
    <property type="molecule type" value="Genomic_DNA"/>
</dbReference>